<evidence type="ECO:0000313" key="3">
    <source>
        <dbReference type="Proteomes" id="UP000799536"/>
    </source>
</evidence>
<dbReference type="EMBL" id="ML993953">
    <property type="protein sequence ID" value="KAF2201977.1"/>
    <property type="molecule type" value="Genomic_DNA"/>
</dbReference>
<feature type="region of interest" description="Disordered" evidence="1">
    <location>
        <begin position="246"/>
        <end position="265"/>
    </location>
</feature>
<organism evidence="2 3">
    <name type="scientific">Delitschia confertaspora ATCC 74209</name>
    <dbReference type="NCBI Taxonomy" id="1513339"/>
    <lineage>
        <taxon>Eukaryota</taxon>
        <taxon>Fungi</taxon>
        <taxon>Dikarya</taxon>
        <taxon>Ascomycota</taxon>
        <taxon>Pezizomycotina</taxon>
        <taxon>Dothideomycetes</taxon>
        <taxon>Pleosporomycetidae</taxon>
        <taxon>Pleosporales</taxon>
        <taxon>Delitschiaceae</taxon>
        <taxon>Delitschia</taxon>
    </lineage>
</organism>
<gene>
    <name evidence="2" type="ORF">GQ43DRAFT_480240</name>
</gene>
<dbReference type="AlphaFoldDB" id="A0A9P4JME6"/>
<sequence>MSTTLELGRGVLRSLKAQLELELVTSITVSPQQDSIKLEQLRNSQLLSLILSGDAWVCRGSQFGLLLAVSIHERPLTSQKKEELAGKIINGPVWKQLNLRPSLSPGFPTNRSSPSESATLRININHIREVPEFIGKRLHRLSSEASPADMKPPDGILKLDFDGVHFSLQVRKLKRENQRKTPKRLKNTEEQNVFDKLASENLFDEPGDDYMLNSLGGTDDGFLYRETDASTDIYVNSQESILRNSKPADCRKRPGTFGPESVEEPVGATEEEILANLVEAAIRISISESCKISPSIKLMKNDFAGRLADVCPVLWSPDHLLALSQRNIFLPILCHSLARSAYSNCRSQLLKFKLKALPRPTLLLKEPQVPQENRTSDASSSVPNSFESLLWRFTQKRTKAKRPGRPLKLFAGTGPSTSVPVMSPAVVVEQCSFRETAPPPKNSDWLVIDDGTDIQYASDSETSDDDLHASLTQETELFQGTPVLINDTDSEVDLWNTIDNFSNSS</sequence>
<proteinExistence type="predicted"/>
<dbReference type="OrthoDB" id="4187154at2759"/>
<name>A0A9P4JME6_9PLEO</name>
<dbReference type="Proteomes" id="UP000799536">
    <property type="component" value="Unassembled WGS sequence"/>
</dbReference>
<evidence type="ECO:0000313" key="2">
    <source>
        <dbReference type="EMBL" id="KAF2201977.1"/>
    </source>
</evidence>
<keyword evidence="3" id="KW-1185">Reference proteome</keyword>
<accession>A0A9P4JME6</accession>
<comment type="caution">
    <text evidence="2">The sequence shown here is derived from an EMBL/GenBank/DDBJ whole genome shotgun (WGS) entry which is preliminary data.</text>
</comment>
<reference evidence="2" key="1">
    <citation type="journal article" date="2020" name="Stud. Mycol.">
        <title>101 Dothideomycetes genomes: a test case for predicting lifestyles and emergence of pathogens.</title>
        <authorList>
            <person name="Haridas S."/>
            <person name="Albert R."/>
            <person name="Binder M."/>
            <person name="Bloem J."/>
            <person name="Labutti K."/>
            <person name="Salamov A."/>
            <person name="Andreopoulos B."/>
            <person name="Baker S."/>
            <person name="Barry K."/>
            <person name="Bills G."/>
            <person name="Bluhm B."/>
            <person name="Cannon C."/>
            <person name="Castanera R."/>
            <person name="Culley D."/>
            <person name="Daum C."/>
            <person name="Ezra D."/>
            <person name="Gonzalez J."/>
            <person name="Henrissat B."/>
            <person name="Kuo A."/>
            <person name="Liang C."/>
            <person name="Lipzen A."/>
            <person name="Lutzoni F."/>
            <person name="Magnuson J."/>
            <person name="Mondo S."/>
            <person name="Nolan M."/>
            <person name="Ohm R."/>
            <person name="Pangilinan J."/>
            <person name="Park H.-J."/>
            <person name="Ramirez L."/>
            <person name="Alfaro M."/>
            <person name="Sun H."/>
            <person name="Tritt A."/>
            <person name="Yoshinaga Y."/>
            <person name="Zwiers L.-H."/>
            <person name="Turgeon B."/>
            <person name="Goodwin S."/>
            <person name="Spatafora J."/>
            <person name="Crous P."/>
            <person name="Grigoriev I."/>
        </authorList>
    </citation>
    <scope>NUCLEOTIDE SEQUENCE</scope>
    <source>
        <strain evidence="2">ATCC 74209</strain>
    </source>
</reference>
<protein>
    <submittedName>
        <fullName evidence="2">Uncharacterized protein</fullName>
    </submittedName>
</protein>
<evidence type="ECO:0000256" key="1">
    <source>
        <dbReference type="SAM" id="MobiDB-lite"/>
    </source>
</evidence>